<gene>
    <name evidence="4" type="primary">LOC117640548</name>
</gene>
<dbReference type="KEGG" id="tpal:117640548"/>
<dbReference type="OrthoDB" id="10257471at2759"/>
<evidence type="ECO:0000313" key="3">
    <source>
        <dbReference type="Proteomes" id="UP000515158"/>
    </source>
</evidence>
<evidence type="ECO:0000256" key="1">
    <source>
        <dbReference type="SAM" id="MobiDB-lite"/>
    </source>
</evidence>
<name>A0A6P8Y0H7_THRPL</name>
<dbReference type="Gene3D" id="3.80.10.10">
    <property type="entry name" value="Ribonuclease Inhibitor"/>
    <property type="match status" value="1"/>
</dbReference>
<dbReference type="Proteomes" id="UP000515158">
    <property type="component" value="Unplaced"/>
</dbReference>
<reference evidence="4" key="1">
    <citation type="submission" date="2025-08" db="UniProtKB">
        <authorList>
            <consortium name="RefSeq"/>
        </authorList>
    </citation>
    <scope>IDENTIFICATION</scope>
    <source>
        <tissue evidence="4">Total insect</tissue>
    </source>
</reference>
<sequence length="479" mass="52044">MAAATAAAVATPEDEPVSIECLPEELLLHVFSLLPLEDLVCRAARVCVDWRRLAYDDSLWADAELRYTRDTQDDFVQVLLRAPSLRYLDYSGYTCDMPEPVAAALCSGVQRVRELYLQTTNKIDGAVIQRILLHFKDHLQTLTLFVNSNLATCTPKTTAQQGSDGEAAASSGGAAAQQSQDLEFLSVVGQLAALQTLVLKGAWRCLAKHADVGLGCPALCRLDISGLSTDFFDEHECPFFVALLRHKRALLQAVSLNGCYIHPSLLIEVSKLQALKSITTPLATLHVIEHIESLESLHIQGVGRGDGVTIMQEVAAFMATCPRFATIKELVLEDLSDYSNFMAPALAASCGSLETLIVSPGTWLDAHGLAELTRSLRSLRHLAVRGSTTLGLRHLQVLPRHVPGLQLLDVRGCFRGQGVPPRVLRRLRRGLPCLRVRCDPYRPSSSGAPDPGAHVFHASQVADDLSSTDPSSDEDDAKG</sequence>
<dbReference type="InterPro" id="IPR032675">
    <property type="entry name" value="LRR_dom_sf"/>
</dbReference>
<dbReference type="RefSeq" id="XP_034232973.1">
    <property type="nucleotide sequence ID" value="XM_034377082.1"/>
</dbReference>
<dbReference type="AlphaFoldDB" id="A0A6P8Y0H7"/>
<dbReference type="SUPFAM" id="SSF52047">
    <property type="entry name" value="RNI-like"/>
    <property type="match status" value="1"/>
</dbReference>
<dbReference type="Gene3D" id="1.20.1280.50">
    <property type="match status" value="1"/>
</dbReference>
<evidence type="ECO:0000313" key="4">
    <source>
        <dbReference type="RefSeq" id="XP_034232973.1"/>
    </source>
</evidence>
<proteinExistence type="predicted"/>
<evidence type="ECO:0000259" key="2">
    <source>
        <dbReference type="PROSITE" id="PS50181"/>
    </source>
</evidence>
<dbReference type="GO" id="GO:0031398">
    <property type="term" value="P:positive regulation of protein ubiquitination"/>
    <property type="evidence" value="ECO:0007669"/>
    <property type="project" value="TreeGrafter"/>
</dbReference>
<dbReference type="InterPro" id="IPR036047">
    <property type="entry name" value="F-box-like_dom_sf"/>
</dbReference>
<organism evidence="4">
    <name type="scientific">Thrips palmi</name>
    <name type="common">Melon thrips</name>
    <dbReference type="NCBI Taxonomy" id="161013"/>
    <lineage>
        <taxon>Eukaryota</taxon>
        <taxon>Metazoa</taxon>
        <taxon>Ecdysozoa</taxon>
        <taxon>Arthropoda</taxon>
        <taxon>Hexapoda</taxon>
        <taxon>Insecta</taxon>
        <taxon>Pterygota</taxon>
        <taxon>Neoptera</taxon>
        <taxon>Paraneoptera</taxon>
        <taxon>Thysanoptera</taxon>
        <taxon>Terebrantia</taxon>
        <taxon>Thripoidea</taxon>
        <taxon>Thripidae</taxon>
        <taxon>Thrips</taxon>
    </lineage>
</organism>
<dbReference type="Pfam" id="PF12937">
    <property type="entry name" value="F-box-like"/>
    <property type="match status" value="1"/>
</dbReference>
<protein>
    <submittedName>
        <fullName evidence="4">Uncharacterized protein LOC117640548</fullName>
    </submittedName>
</protein>
<dbReference type="PANTHER" id="PTHR20933">
    <property type="entry name" value="F-BOX ONLY PROTEIN 33"/>
    <property type="match status" value="1"/>
</dbReference>
<dbReference type="PANTHER" id="PTHR20933:SF4">
    <property type="entry name" value="F-BOX INVOLVED IN POLYQ PATHOGENESIS, ISOFORM A"/>
    <property type="match status" value="1"/>
</dbReference>
<dbReference type="GeneID" id="117640548"/>
<feature type="domain" description="F-box" evidence="2">
    <location>
        <begin position="16"/>
        <end position="63"/>
    </location>
</feature>
<dbReference type="InterPro" id="IPR001810">
    <property type="entry name" value="F-box_dom"/>
</dbReference>
<dbReference type="PROSITE" id="PS50181">
    <property type="entry name" value="FBOX"/>
    <property type="match status" value="1"/>
</dbReference>
<dbReference type="SUPFAM" id="SSF81383">
    <property type="entry name" value="F-box domain"/>
    <property type="match status" value="1"/>
</dbReference>
<keyword evidence="3" id="KW-1185">Reference proteome</keyword>
<feature type="region of interest" description="Disordered" evidence="1">
    <location>
        <begin position="442"/>
        <end position="479"/>
    </location>
</feature>
<dbReference type="InParanoid" id="A0A6P8Y0H7"/>
<accession>A0A6P8Y0H7</accession>